<dbReference type="Proteomes" id="UP000245119">
    <property type="component" value="Linkage Group LG1"/>
</dbReference>
<proteinExistence type="predicted"/>
<accession>A0A2T7Q167</accession>
<comment type="caution">
    <text evidence="1">The sequence shown here is derived from an EMBL/GenBank/DDBJ whole genome shotgun (WGS) entry which is preliminary data.</text>
</comment>
<organism evidence="1 2">
    <name type="scientific">Pomacea canaliculata</name>
    <name type="common">Golden apple snail</name>
    <dbReference type="NCBI Taxonomy" id="400727"/>
    <lineage>
        <taxon>Eukaryota</taxon>
        <taxon>Metazoa</taxon>
        <taxon>Spiralia</taxon>
        <taxon>Lophotrochozoa</taxon>
        <taxon>Mollusca</taxon>
        <taxon>Gastropoda</taxon>
        <taxon>Caenogastropoda</taxon>
        <taxon>Architaenioglossa</taxon>
        <taxon>Ampullarioidea</taxon>
        <taxon>Ampullariidae</taxon>
        <taxon>Pomacea</taxon>
    </lineage>
</organism>
<evidence type="ECO:0000313" key="1">
    <source>
        <dbReference type="EMBL" id="PVD39387.1"/>
    </source>
</evidence>
<evidence type="ECO:0000313" key="2">
    <source>
        <dbReference type="Proteomes" id="UP000245119"/>
    </source>
</evidence>
<protein>
    <submittedName>
        <fullName evidence="1">Uncharacterized protein</fullName>
    </submittedName>
</protein>
<gene>
    <name evidence="1" type="ORF">C0Q70_02017</name>
</gene>
<dbReference type="AlphaFoldDB" id="A0A2T7Q167"/>
<sequence>MNDGGVEVGGMGEEQISKCVPRLATLSPLAKGVGNTSMSVEGRAQSLLQVTFSWFTSKTEIITNVADDWNVKKKNNKEK</sequence>
<keyword evidence="2" id="KW-1185">Reference proteome</keyword>
<reference evidence="1 2" key="1">
    <citation type="submission" date="2018-04" db="EMBL/GenBank/DDBJ databases">
        <title>The genome of golden apple snail Pomacea canaliculata provides insight into stress tolerance and invasive adaptation.</title>
        <authorList>
            <person name="Liu C."/>
            <person name="Liu B."/>
            <person name="Ren Y."/>
            <person name="Zhang Y."/>
            <person name="Wang H."/>
            <person name="Li S."/>
            <person name="Jiang F."/>
            <person name="Yin L."/>
            <person name="Zhang G."/>
            <person name="Qian W."/>
            <person name="Fan W."/>
        </authorList>
    </citation>
    <scope>NUCLEOTIDE SEQUENCE [LARGE SCALE GENOMIC DNA]</scope>
    <source>
        <strain evidence="1">SZHN2017</strain>
        <tissue evidence="1">Muscle</tissue>
    </source>
</reference>
<dbReference type="EMBL" id="PZQS01000001">
    <property type="protein sequence ID" value="PVD39387.1"/>
    <property type="molecule type" value="Genomic_DNA"/>
</dbReference>
<name>A0A2T7Q167_POMCA</name>